<keyword evidence="3" id="KW-1185">Reference proteome</keyword>
<dbReference type="PANTHER" id="PTHR13355:SF11">
    <property type="entry name" value="GLUCOSAMINE 6-PHOSPHATE N-ACETYLTRANSFERASE"/>
    <property type="match status" value="1"/>
</dbReference>
<keyword evidence="2" id="KW-0012">Acyltransferase</keyword>
<name>A0ABU8F644_9BACI</name>
<dbReference type="GO" id="GO:0016746">
    <property type="term" value="F:acyltransferase activity"/>
    <property type="evidence" value="ECO:0007669"/>
    <property type="project" value="UniProtKB-KW"/>
</dbReference>
<dbReference type="InterPro" id="IPR016181">
    <property type="entry name" value="Acyl_CoA_acyltransferase"/>
</dbReference>
<dbReference type="CDD" id="cd04301">
    <property type="entry name" value="NAT_SF"/>
    <property type="match status" value="1"/>
</dbReference>
<keyword evidence="2" id="KW-0808">Transferase</keyword>
<evidence type="ECO:0000313" key="3">
    <source>
        <dbReference type="Proteomes" id="UP001364890"/>
    </source>
</evidence>
<accession>A0ABU8F644</accession>
<feature type="domain" description="N-acetyltransferase" evidence="1">
    <location>
        <begin position="1"/>
        <end position="143"/>
    </location>
</feature>
<gene>
    <name evidence="2" type="ORF">WAX74_08600</name>
</gene>
<protein>
    <submittedName>
        <fullName evidence="2">GNAT family N-acetyltransferase</fullName>
        <ecNumber evidence="2">2.3.1.-</ecNumber>
    </submittedName>
</protein>
<organism evidence="2 3">
    <name type="scientific">Psychrobacillus mangrovi</name>
    <dbReference type="NCBI Taxonomy" id="3117745"/>
    <lineage>
        <taxon>Bacteria</taxon>
        <taxon>Bacillati</taxon>
        <taxon>Bacillota</taxon>
        <taxon>Bacilli</taxon>
        <taxon>Bacillales</taxon>
        <taxon>Bacillaceae</taxon>
        <taxon>Psychrobacillus</taxon>
    </lineage>
</organism>
<dbReference type="PANTHER" id="PTHR13355">
    <property type="entry name" value="GLUCOSAMINE 6-PHOSPHATE N-ACETYLTRANSFERASE"/>
    <property type="match status" value="1"/>
</dbReference>
<proteinExistence type="predicted"/>
<dbReference type="Gene3D" id="3.40.630.30">
    <property type="match status" value="1"/>
</dbReference>
<sequence>MVYAKKVETDKEYQDAIFIRRKVFVEEQDVPLHMELDEYDQEAIHFVAYDGEIPFGAGRIRTVGPSLGKVERVCILPEYRGKNYGNLMMQCMEEYALSKEFHKLKLNAQSHAISFYEKRNYTITSPEFLEASIPHRAMEKVLI</sequence>
<dbReference type="EMBL" id="JBAWSY010000004">
    <property type="protein sequence ID" value="MEI4769707.1"/>
    <property type="molecule type" value="Genomic_DNA"/>
</dbReference>
<dbReference type="Pfam" id="PF13673">
    <property type="entry name" value="Acetyltransf_10"/>
    <property type="match status" value="1"/>
</dbReference>
<dbReference type="Proteomes" id="UP001364890">
    <property type="component" value="Unassembled WGS sequence"/>
</dbReference>
<comment type="caution">
    <text evidence="2">The sequence shown here is derived from an EMBL/GenBank/DDBJ whole genome shotgun (WGS) entry which is preliminary data.</text>
</comment>
<dbReference type="RefSeq" id="WP_336497259.1">
    <property type="nucleotide sequence ID" value="NZ_JBAWSY010000004.1"/>
</dbReference>
<dbReference type="InterPro" id="IPR000182">
    <property type="entry name" value="GNAT_dom"/>
</dbReference>
<reference evidence="2 3" key="1">
    <citation type="submission" date="2024-01" db="EMBL/GenBank/DDBJ databases">
        <title>Seven novel Bacillus-like species.</title>
        <authorList>
            <person name="Liu G."/>
        </authorList>
    </citation>
    <scope>NUCLEOTIDE SEQUENCE [LARGE SCALE GENOMIC DNA]</scope>
    <source>
        <strain evidence="2 3">FJAT-51614</strain>
    </source>
</reference>
<dbReference type="InterPro" id="IPR039143">
    <property type="entry name" value="GNPNAT1-like"/>
</dbReference>
<dbReference type="SUPFAM" id="SSF55729">
    <property type="entry name" value="Acyl-CoA N-acyltransferases (Nat)"/>
    <property type="match status" value="1"/>
</dbReference>
<dbReference type="PROSITE" id="PS51186">
    <property type="entry name" value="GNAT"/>
    <property type="match status" value="1"/>
</dbReference>
<evidence type="ECO:0000259" key="1">
    <source>
        <dbReference type="PROSITE" id="PS51186"/>
    </source>
</evidence>
<dbReference type="EC" id="2.3.1.-" evidence="2"/>
<evidence type="ECO:0000313" key="2">
    <source>
        <dbReference type="EMBL" id="MEI4769707.1"/>
    </source>
</evidence>